<sequence length="76" mass="8631">MSTADPRLDELLPNGNKPPQGGEVNPYPNVLGIHNSRGPRSQQNSSKSRVTRKNSPAQIWPLMRTHRPFRCVRIWS</sequence>
<feature type="compositionally biased region" description="Basic and acidic residues" evidence="1">
    <location>
        <begin position="1"/>
        <end position="10"/>
    </location>
</feature>
<organism evidence="2 3">
    <name type="scientific">Stylosanthes scabra</name>
    <dbReference type="NCBI Taxonomy" id="79078"/>
    <lineage>
        <taxon>Eukaryota</taxon>
        <taxon>Viridiplantae</taxon>
        <taxon>Streptophyta</taxon>
        <taxon>Embryophyta</taxon>
        <taxon>Tracheophyta</taxon>
        <taxon>Spermatophyta</taxon>
        <taxon>Magnoliopsida</taxon>
        <taxon>eudicotyledons</taxon>
        <taxon>Gunneridae</taxon>
        <taxon>Pentapetalae</taxon>
        <taxon>rosids</taxon>
        <taxon>fabids</taxon>
        <taxon>Fabales</taxon>
        <taxon>Fabaceae</taxon>
        <taxon>Papilionoideae</taxon>
        <taxon>50 kb inversion clade</taxon>
        <taxon>dalbergioids sensu lato</taxon>
        <taxon>Dalbergieae</taxon>
        <taxon>Pterocarpus clade</taxon>
        <taxon>Stylosanthes</taxon>
    </lineage>
</organism>
<dbReference type="EMBL" id="JASCZI010152155">
    <property type="protein sequence ID" value="MED6175537.1"/>
    <property type="molecule type" value="Genomic_DNA"/>
</dbReference>
<evidence type="ECO:0000256" key="1">
    <source>
        <dbReference type="SAM" id="MobiDB-lite"/>
    </source>
</evidence>
<gene>
    <name evidence="2" type="ORF">PIB30_079301</name>
</gene>
<evidence type="ECO:0000313" key="2">
    <source>
        <dbReference type="EMBL" id="MED6175537.1"/>
    </source>
</evidence>
<keyword evidence="3" id="KW-1185">Reference proteome</keyword>
<proteinExistence type="predicted"/>
<comment type="caution">
    <text evidence="2">The sequence shown here is derived from an EMBL/GenBank/DDBJ whole genome shotgun (WGS) entry which is preliminary data.</text>
</comment>
<evidence type="ECO:0000313" key="3">
    <source>
        <dbReference type="Proteomes" id="UP001341840"/>
    </source>
</evidence>
<protein>
    <submittedName>
        <fullName evidence="2">Uncharacterized protein</fullName>
    </submittedName>
</protein>
<feature type="compositionally biased region" description="Polar residues" evidence="1">
    <location>
        <begin position="38"/>
        <end position="57"/>
    </location>
</feature>
<name>A0ABU6VPK8_9FABA</name>
<reference evidence="2 3" key="1">
    <citation type="journal article" date="2023" name="Plants (Basel)">
        <title>Bridging the Gap: Combining Genomics and Transcriptomics Approaches to Understand Stylosanthes scabra, an Orphan Legume from the Brazilian Caatinga.</title>
        <authorList>
            <person name="Ferreira-Neto J.R.C."/>
            <person name="da Silva M.D."/>
            <person name="Binneck E."/>
            <person name="de Melo N.F."/>
            <person name="da Silva R.H."/>
            <person name="de Melo A.L.T.M."/>
            <person name="Pandolfi V."/>
            <person name="Bustamante F.O."/>
            <person name="Brasileiro-Vidal A.C."/>
            <person name="Benko-Iseppon A.M."/>
        </authorList>
    </citation>
    <scope>NUCLEOTIDE SEQUENCE [LARGE SCALE GENOMIC DNA]</scope>
    <source>
        <tissue evidence="2">Leaves</tissue>
    </source>
</reference>
<accession>A0ABU6VPK8</accession>
<feature type="region of interest" description="Disordered" evidence="1">
    <location>
        <begin position="1"/>
        <end position="57"/>
    </location>
</feature>
<dbReference type="Proteomes" id="UP001341840">
    <property type="component" value="Unassembled WGS sequence"/>
</dbReference>
<feature type="non-terminal residue" evidence="2">
    <location>
        <position position="76"/>
    </location>
</feature>